<name>A0A223V8V9_9FLAO</name>
<dbReference type="KEGG" id="marb:CJ263_17315"/>
<evidence type="ECO:0000313" key="2">
    <source>
        <dbReference type="Proteomes" id="UP000215244"/>
    </source>
</evidence>
<dbReference type="RefSeq" id="WP_094998421.1">
    <property type="nucleotide sequence ID" value="NZ_BMJL01000005.1"/>
</dbReference>
<dbReference type="EMBL" id="CP022957">
    <property type="protein sequence ID" value="ASV31834.1"/>
    <property type="molecule type" value="Genomic_DNA"/>
</dbReference>
<reference evidence="1 2" key="1">
    <citation type="submission" date="2017-08" db="EMBL/GenBank/DDBJ databases">
        <title>The complete genome sequence of Maribacter sp. B1, isolated from deep-sea sediment.</title>
        <authorList>
            <person name="Wu Y.-H."/>
            <person name="Cheng H."/>
            <person name="Xu X.-W."/>
        </authorList>
    </citation>
    <scope>NUCLEOTIDE SEQUENCE [LARGE SCALE GENOMIC DNA]</scope>
    <source>
        <strain evidence="1 2">B1</strain>
    </source>
</reference>
<dbReference type="AlphaFoldDB" id="A0A223V8V9"/>
<sequence>MEDRLHQSEKLIKARKRVNDMKKFYRHLRVYIIVNVLLLVVKLNLFNWFKDDYDWMQDPQFSDWIGINLLGTPVFWGIGLLGHALYVFKFKSKSWDELKPKFIRDWEQRQLDKFLKEENKD</sequence>
<keyword evidence="2" id="KW-1185">Reference proteome</keyword>
<dbReference type="Pfam" id="PF13239">
    <property type="entry name" value="2TM"/>
    <property type="match status" value="1"/>
</dbReference>
<protein>
    <submittedName>
        <fullName evidence="1">Uncharacterized protein</fullName>
    </submittedName>
</protein>
<dbReference type="Proteomes" id="UP000215244">
    <property type="component" value="Chromosome"/>
</dbReference>
<proteinExistence type="predicted"/>
<gene>
    <name evidence="1" type="ORF">CJ263_17315</name>
</gene>
<dbReference type="InterPro" id="IPR025698">
    <property type="entry name" value="2TM_dom"/>
</dbReference>
<evidence type="ECO:0000313" key="1">
    <source>
        <dbReference type="EMBL" id="ASV31834.1"/>
    </source>
</evidence>
<accession>A0A223V8V9</accession>
<dbReference type="OrthoDB" id="1495672at2"/>
<organism evidence="1 2">
    <name type="scientific">Maribacter cobaltidurans</name>
    <dbReference type="NCBI Taxonomy" id="1178778"/>
    <lineage>
        <taxon>Bacteria</taxon>
        <taxon>Pseudomonadati</taxon>
        <taxon>Bacteroidota</taxon>
        <taxon>Flavobacteriia</taxon>
        <taxon>Flavobacteriales</taxon>
        <taxon>Flavobacteriaceae</taxon>
        <taxon>Maribacter</taxon>
    </lineage>
</organism>